<evidence type="ECO:0000256" key="1">
    <source>
        <dbReference type="SAM" id="MobiDB-lite"/>
    </source>
</evidence>
<feature type="region of interest" description="Disordered" evidence="1">
    <location>
        <begin position="150"/>
        <end position="250"/>
    </location>
</feature>
<evidence type="ECO:0000313" key="2">
    <source>
        <dbReference type="EMBL" id="QFG74030.1"/>
    </source>
</evidence>
<name>A0A5J6VJD6_9VIRU</name>
<sequence>MLMFIGGMILLIGLIVTILYFVGVFSSNIELFNINIRCKTLNDYDIIEAIPEKNHHKLKIGDNYLSCDEGVITLSTNNSIHCLFYLNKINTDELVTTDTYVITKIINDNAHPIYQLQDNTFHIDMDIIYTNGDELDDRYLFTSGECKNTDEINTDEINTDEINTDETTPDETTPDETPLDETPLDETPPDESNSDEITPDEINTDEFNTDETPPDETSPDEITPDEINTDESNTDEFTSDETTTDDMDDY</sequence>
<accession>A0A5J6VJD6</accession>
<dbReference type="EMBL" id="MN448276">
    <property type="protein sequence ID" value="QFG74030.1"/>
    <property type="molecule type" value="Genomic_DNA"/>
</dbReference>
<feature type="compositionally biased region" description="Acidic residues" evidence="1">
    <location>
        <begin position="152"/>
        <end position="250"/>
    </location>
</feature>
<reference evidence="2" key="1">
    <citation type="journal article" date="2019" name="Philos. Trans. R. Soc. Lond., B, Biol. Sci.">
        <title>Targeted metagenomic recovery of four divergent viruses reveals shared and distinctive characteristics of giant viruses of marine eukaryotes.</title>
        <authorList>
            <person name="Needham D.M."/>
            <person name="Poirier C."/>
            <person name="Hehenberger E."/>
            <person name="Jimenez V."/>
            <person name="Swalwell J.E."/>
            <person name="Santoro A.E."/>
            <person name="Worden A.Z."/>
        </authorList>
    </citation>
    <scope>NUCLEOTIDE SEQUENCE</scope>
    <source>
        <strain evidence="2">OPacV-662</strain>
    </source>
</reference>
<protein>
    <submittedName>
        <fullName evidence="2">Uncharacterized protein</fullName>
    </submittedName>
</protein>
<proteinExistence type="predicted"/>
<organism evidence="2">
    <name type="scientific">Megaviridae environmental sample</name>
    <dbReference type="NCBI Taxonomy" id="1737588"/>
    <lineage>
        <taxon>Viruses</taxon>
        <taxon>Varidnaviria</taxon>
        <taxon>Bamfordvirae</taxon>
        <taxon>Nucleocytoviricota</taxon>
        <taxon>Megaviricetes</taxon>
        <taxon>Imitervirales</taxon>
        <taxon>Mimiviridae</taxon>
        <taxon>environmental samples</taxon>
    </lineage>
</organism>